<keyword evidence="2" id="KW-0677">Repeat</keyword>
<evidence type="ECO:0000256" key="1">
    <source>
        <dbReference type="ARBA" id="ARBA00022614"/>
    </source>
</evidence>
<dbReference type="SUPFAM" id="SSF56112">
    <property type="entry name" value="Protein kinase-like (PK-like)"/>
    <property type="match status" value="1"/>
</dbReference>
<dbReference type="InterPro" id="IPR001245">
    <property type="entry name" value="Ser-Thr/Tyr_kinase_cat_dom"/>
</dbReference>
<proteinExistence type="predicted"/>
<keyword evidence="1" id="KW-0433">Leucine-rich repeat</keyword>
<dbReference type="InterPro" id="IPR011009">
    <property type="entry name" value="Kinase-like_dom_sf"/>
</dbReference>
<comment type="caution">
    <text evidence="6">The sequence shown here is derived from an EMBL/GenBank/DDBJ whole genome shotgun (WGS) entry which is preliminary data.</text>
</comment>
<sequence length="908" mass="105961">MLTLTNITIQEREDKNLNKYYLIVDKDTDDAYFCFKQALKDDSTYCAWLRDIKKLSAEQALNSNSDSNQSRKEYNDFLVATATTQQWLGQNYPDKKTYSIYINQQLEGELDLSNYDNLHKVSISTQVDVSKLEIKKGSYENHCSDEEGWEYNTKEKKERITELDISKKDLEDSLDLSDFVNLKKLDFNSNKLTNLNLSKCDKLTELYCSNNKLVELDLTGLTKLERISCSNNHLTNIVYPNEAEQLTYLNIKNNNLTEQDLSVFRNLEILDCYYNKLTSLNLSNCDKLRNLGCGNNQLTNLDLVNLNQLKELHCRDNYLTQIPHLPNPEQLKKYLFIDNNNQERIDQDIYNRFFGSLKPLEDLNRLWRLDISNTDIDSGVEYLPESLKKDVYYETELRPNCKLTEIKEELDQYYKEKNIKKADLAWVNENKEEFNHLKGSYKYFGTCKKCKQPNKGGFGYAEYNNSGSDSDAEKSPYANYKTVVLKTLTNSENITKDFLRELTSYKMFKSEVSNMVSCYGISQDPDTKNYIMVMEYMEEGNLREYLQKKSQEKYDEDSVLRLSSLKLHSLKQIAQGLEDIHRKGLVHQDFHSGNIIISENKNKNVFRSRPYTQASDVYSFGMIMYEVFTGCPPYYEQAHDTKLALRIYVDPEKRPTAGEIKAEDEDLVGLFDRTGAGDDLDDSDLEERMKGGFLDEVFNRSDDSDSENRKKDAEFAELFLQQIQESVMFNFRKSLSELYKQYKGKIINPEEIENEEKIMEELYSEFCREKGYKEEEEPDSSDEEGSGKSREEFRKLLFSQQNKKLYPGAVYHSKLINTKQIVQLLQNPDQQQKALELLVKEFIETKKRVAEGKEDEDKIRELKDKLIEEKGLSQEKVDKITLYCDRLITELEKLQLQAQVEIPPKGNN</sequence>
<evidence type="ECO:0000313" key="7">
    <source>
        <dbReference type="Proteomes" id="UP000789901"/>
    </source>
</evidence>
<evidence type="ECO:0000313" key="6">
    <source>
        <dbReference type="EMBL" id="CAG8707802.1"/>
    </source>
</evidence>
<evidence type="ECO:0000259" key="5">
    <source>
        <dbReference type="PROSITE" id="PS50011"/>
    </source>
</evidence>
<dbReference type="InterPro" id="IPR050647">
    <property type="entry name" value="Plant_LRR-RLKs"/>
</dbReference>
<evidence type="ECO:0000256" key="2">
    <source>
        <dbReference type="ARBA" id="ARBA00022737"/>
    </source>
</evidence>
<dbReference type="PROSITE" id="PS50011">
    <property type="entry name" value="PROTEIN_KINASE_DOM"/>
    <property type="match status" value="1"/>
</dbReference>
<dbReference type="Gene3D" id="3.80.10.10">
    <property type="entry name" value="Ribonuclease Inhibitor"/>
    <property type="match status" value="1"/>
</dbReference>
<dbReference type="EMBL" id="CAJVQB010007706">
    <property type="protein sequence ID" value="CAG8707802.1"/>
    <property type="molecule type" value="Genomic_DNA"/>
</dbReference>
<dbReference type="Pfam" id="PF07714">
    <property type="entry name" value="PK_Tyr_Ser-Thr"/>
    <property type="match status" value="2"/>
</dbReference>
<dbReference type="InterPro" id="IPR032675">
    <property type="entry name" value="LRR_dom_sf"/>
</dbReference>
<keyword evidence="3" id="KW-0547">Nucleotide-binding</keyword>
<accession>A0ABN7V119</accession>
<organism evidence="6 7">
    <name type="scientific">Gigaspora margarita</name>
    <dbReference type="NCBI Taxonomy" id="4874"/>
    <lineage>
        <taxon>Eukaryota</taxon>
        <taxon>Fungi</taxon>
        <taxon>Fungi incertae sedis</taxon>
        <taxon>Mucoromycota</taxon>
        <taxon>Glomeromycotina</taxon>
        <taxon>Glomeromycetes</taxon>
        <taxon>Diversisporales</taxon>
        <taxon>Gigasporaceae</taxon>
        <taxon>Gigaspora</taxon>
    </lineage>
</organism>
<feature type="domain" description="Protein kinase" evidence="5">
    <location>
        <begin position="447"/>
        <end position="843"/>
    </location>
</feature>
<evidence type="ECO:0000256" key="4">
    <source>
        <dbReference type="ARBA" id="ARBA00022840"/>
    </source>
</evidence>
<protein>
    <submittedName>
        <fullName evidence="6">38910_t:CDS:1</fullName>
    </submittedName>
</protein>
<keyword evidence="7" id="KW-1185">Reference proteome</keyword>
<dbReference type="PANTHER" id="PTHR48056:SF81">
    <property type="entry name" value="RECEPTOR PROTEIN-TYROSINE KINASE CEPR1"/>
    <property type="match status" value="1"/>
</dbReference>
<evidence type="ECO:0000256" key="3">
    <source>
        <dbReference type="ARBA" id="ARBA00022741"/>
    </source>
</evidence>
<dbReference type="InterPro" id="IPR000719">
    <property type="entry name" value="Prot_kinase_dom"/>
</dbReference>
<dbReference type="SUPFAM" id="SSF52058">
    <property type="entry name" value="L domain-like"/>
    <property type="match status" value="1"/>
</dbReference>
<dbReference type="Gene3D" id="1.10.510.10">
    <property type="entry name" value="Transferase(Phosphotransferase) domain 1"/>
    <property type="match status" value="2"/>
</dbReference>
<keyword evidence="4" id="KW-0067">ATP-binding</keyword>
<reference evidence="6 7" key="1">
    <citation type="submission" date="2021-06" db="EMBL/GenBank/DDBJ databases">
        <authorList>
            <person name="Kallberg Y."/>
            <person name="Tangrot J."/>
            <person name="Rosling A."/>
        </authorList>
    </citation>
    <scope>NUCLEOTIDE SEQUENCE [LARGE SCALE GENOMIC DNA]</scope>
    <source>
        <strain evidence="6 7">120-4 pot B 10/14</strain>
    </source>
</reference>
<dbReference type="PANTHER" id="PTHR48056">
    <property type="entry name" value="LRR RECEPTOR-LIKE SERINE/THREONINE-PROTEIN KINASE-RELATED"/>
    <property type="match status" value="1"/>
</dbReference>
<name>A0ABN7V119_GIGMA</name>
<gene>
    <name evidence="6" type="ORF">GMARGA_LOCUS12559</name>
</gene>
<dbReference type="Proteomes" id="UP000789901">
    <property type="component" value="Unassembled WGS sequence"/>
</dbReference>